<dbReference type="PIRSF" id="PIRSF029256">
    <property type="entry name" value="SpoU_TrmH_prd"/>
    <property type="match status" value="1"/>
</dbReference>
<dbReference type="GO" id="GO:0003723">
    <property type="term" value="F:RNA binding"/>
    <property type="evidence" value="ECO:0007669"/>
    <property type="project" value="InterPro"/>
</dbReference>
<feature type="binding site" evidence="6 7">
    <location>
        <position position="77"/>
    </location>
    <ligand>
        <name>S-adenosyl-L-methionine</name>
        <dbReference type="ChEBI" id="CHEBI:59789"/>
    </ligand>
</feature>
<comment type="caution">
    <text evidence="9">The sequence shown here is derived from an EMBL/GenBank/DDBJ whole genome shotgun (WGS) entry which is preliminary data.</text>
</comment>
<dbReference type="HAMAP" id="MF_01885">
    <property type="entry name" value="tRNA_methyltr_TrmL"/>
    <property type="match status" value="1"/>
</dbReference>
<proteinExistence type="inferred from homology"/>
<dbReference type="EMBL" id="RBIG01000005">
    <property type="protein sequence ID" value="RKQ67917.1"/>
    <property type="molecule type" value="Genomic_DNA"/>
</dbReference>
<evidence type="ECO:0000256" key="5">
    <source>
        <dbReference type="ARBA" id="ARBA00022694"/>
    </source>
</evidence>
<keyword evidence="2 6" id="KW-0489">Methyltransferase</keyword>
<name>A0A420WA91_9PROT</name>
<evidence type="ECO:0000256" key="6">
    <source>
        <dbReference type="HAMAP-Rule" id="MF_01885"/>
    </source>
</evidence>
<evidence type="ECO:0000313" key="9">
    <source>
        <dbReference type="EMBL" id="RKQ67917.1"/>
    </source>
</evidence>
<evidence type="ECO:0000256" key="7">
    <source>
        <dbReference type="PIRSR" id="PIRSR029256-1"/>
    </source>
</evidence>
<comment type="similarity">
    <text evidence="6">Belongs to the class IV-like SAM-binding methyltransferase superfamily. RNA methyltransferase TrmH family. TrmL subfamily.</text>
</comment>
<reference evidence="9 10" key="1">
    <citation type="submission" date="2018-10" db="EMBL/GenBank/DDBJ databases">
        <title>Comparative analysis of microorganisms from saline springs in Andes Mountain Range, Colombia.</title>
        <authorList>
            <person name="Rubin E."/>
        </authorList>
    </citation>
    <scope>NUCLEOTIDE SEQUENCE [LARGE SCALE GENOMIC DNA]</scope>
    <source>
        <strain evidence="9 10">USBA 36</strain>
    </source>
</reference>
<dbReference type="GO" id="GO:0005737">
    <property type="term" value="C:cytoplasm"/>
    <property type="evidence" value="ECO:0007669"/>
    <property type="project" value="UniProtKB-SubCell"/>
</dbReference>
<keyword evidence="3 6" id="KW-0808">Transferase</keyword>
<dbReference type="CDD" id="cd18094">
    <property type="entry name" value="SpoU-like_TrmL"/>
    <property type="match status" value="1"/>
</dbReference>
<evidence type="ECO:0000313" key="10">
    <source>
        <dbReference type="Proteomes" id="UP000277424"/>
    </source>
</evidence>
<dbReference type="Proteomes" id="UP000277424">
    <property type="component" value="Unassembled WGS sequence"/>
</dbReference>
<dbReference type="Pfam" id="PF00588">
    <property type="entry name" value="SpoU_methylase"/>
    <property type="match status" value="1"/>
</dbReference>
<protein>
    <recommendedName>
        <fullName evidence="6">tRNA (cytidine(34)-2'-O)-methyltransferase</fullName>
        <ecNumber evidence="6">2.1.1.207</ecNumber>
    </recommendedName>
    <alternativeName>
        <fullName evidence="6">tRNA (cytidine/uridine-2'-O-)-methyltransferase TrmL</fullName>
    </alternativeName>
</protein>
<dbReference type="OrthoDB" id="9789043at2"/>
<comment type="subunit">
    <text evidence="6">Homodimer.</text>
</comment>
<keyword evidence="1 6" id="KW-0963">Cytoplasm</keyword>
<accession>A0A420WA91</accession>
<evidence type="ECO:0000256" key="4">
    <source>
        <dbReference type="ARBA" id="ARBA00022691"/>
    </source>
</evidence>
<organism evidence="9 10">
    <name type="scientific">Oceanibaculum indicum</name>
    <dbReference type="NCBI Taxonomy" id="526216"/>
    <lineage>
        <taxon>Bacteria</taxon>
        <taxon>Pseudomonadati</taxon>
        <taxon>Pseudomonadota</taxon>
        <taxon>Alphaproteobacteria</taxon>
        <taxon>Rhodospirillales</taxon>
        <taxon>Oceanibaculaceae</taxon>
        <taxon>Oceanibaculum</taxon>
    </lineage>
</organism>
<dbReference type="InterPro" id="IPR029028">
    <property type="entry name" value="Alpha/beta_knot_MTases"/>
</dbReference>
<comment type="catalytic activity">
    <reaction evidence="6">
        <text>cytidine(34) in tRNA + S-adenosyl-L-methionine = 2'-O-methylcytidine(34) in tRNA + S-adenosyl-L-homocysteine + H(+)</text>
        <dbReference type="Rhea" id="RHEA:43084"/>
        <dbReference type="Rhea" id="RHEA-COMP:10331"/>
        <dbReference type="Rhea" id="RHEA-COMP:10332"/>
        <dbReference type="ChEBI" id="CHEBI:15378"/>
        <dbReference type="ChEBI" id="CHEBI:57856"/>
        <dbReference type="ChEBI" id="CHEBI:59789"/>
        <dbReference type="ChEBI" id="CHEBI:74495"/>
        <dbReference type="ChEBI" id="CHEBI:82748"/>
        <dbReference type="EC" id="2.1.1.207"/>
    </reaction>
</comment>
<dbReference type="GO" id="GO:0141102">
    <property type="term" value="F:tRNA (5-carboxymethylaminomethyluridine(34)-2'-O)-methyltransferase activity"/>
    <property type="evidence" value="ECO:0007669"/>
    <property type="project" value="RHEA"/>
</dbReference>
<evidence type="ECO:0000256" key="1">
    <source>
        <dbReference type="ARBA" id="ARBA00022490"/>
    </source>
</evidence>
<comment type="function">
    <text evidence="6">Methylates the ribose at the nucleotide 34 wobble position in the two leucyl isoacceptors tRNA(Leu)(CmAA) and tRNA(Leu)(cmnm5UmAA). Catalyzes the methyl transfer from S-adenosyl-L-methionine to the 2'-OH of the wobble nucleotide.</text>
</comment>
<dbReference type="SUPFAM" id="SSF75217">
    <property type="entry name" value="alpha/beta knot"/>
    <property type="match status" value="1"/>
</dbReference>
<dbReference type="AlphaFoldDB" id="A0A420WA91"/>
<comment type="subcellular location">
    <subcellularLocation>
        <location evidence="6">Cytoplasm</location>
    </subcellularLocation>
</comment>
<dbReference type="InterPro" id="IPR001537">
    <property type="entry name" value="SpoU_MeTrfase"/>
</dbReference>
<evidence type="ECO:0000256" key="2">
    <source>
        <dbReference type="ARBA" id="ARBA00022603"/>
    </source>
</evidence>
<dbReference type="PANTHER" id="PTHR42971">
    <property type="entry name" value="TRNA (CYTIDINE(34)-2'-O)-METHYLTRANSFERASE"/>
    <property type="match status" value="1"/>
</dbReference>
<dbReference type="PANTHER" id="PTHR42971:SF1">
    <property type="entry name" value="TRNA (CYTIDINE(34)-2'-O)-METHYLTRANSFERASE"/>
    <property type="match status" value="1"/>
</dbReference>
<feature type="domain" description="tRNA/rRNA methyltransferase SpoU type" evidence="8">
    <location>
        <begin position="2"/>
        <end position="138"/>
    </location>
</feature>
<keyword evidence="5 6" id="KW-0819">tRNA processing</keyword>
<comment type="catalytic activity">
    <reaction evidence="6">
        <text>5-carboxymethylaminomethyluridine(34) in tRNA(Leu) + S-adenosyl-L-methionine = 5-carboxymethylaminomethyl-2'-O-methyluridine(34) in tRNA(Leu) + S-adenosyl-L-homocysteine + H(+)</text>
        <dbReference type="Rhea" id="RHEA:43088"/>
        <dbReference type="Rhea" id="RHEA-COMP:10333"/>
        <dbReference type="Rhea" id="RHEA-COMP:10334"/>
        <dbReference type="ChEBI" id="CHEBI:15378"/>
        <dbReference type="ChEBI" id="CHEBI:57856"/>
        <dbReference type="ChEBI" id="CHEBI:59789"/>
        <dbReference type="ChEBI" id="CHEBI:74508"/>
        <dbReference type="ChEBI" id="CHEBI:74511"/>
        <dbReference type="EC" id="2.1.1.207"/>
    </reaction>
</comment>
<feature type="binding site" evidence="6 7">
    <location>
        <position position="99"/>
    </location>
    <ligand>
        <name>S-adenosyl-L-methionine</name>
        <dbReference type="ChEBI" id="CHEBI:59789"/>
    </ligand>
</feature>
<dbReference type="EC" id="2.1.1.207" evidence="6"/>
<feature type="binding site" evidence="6 7">
    <location>
        <position position="127"/>
    </location>
    <ligand>
        <name>S-adenosyl-L-methionine</name>
        <dbReference type="ChEBI" id="CHEBI:59789"/>
    </ligand>
</feature>
<dbReference type="InterPro" id="IPR029026">
    <property type="entry name" value="tRNA_m1G_MTases_N"/>
</dbReference>
<keyword evidence="4 6" id="KW-0949">S-adenosyl-L-methionine</keyword>
<evidence type="ECO:0000256" key="3">
    <source>
        <dbReference type="ARBA" id="ARBA00022679"/>
    </source>
</evidence>
<dbReference type="InterPro" id="IPR016914">
    <property type="entry name" value="TrmL"/>
</dbReference>
<dbReference type="GO" id="GO:0002130">
    <property type="term" value="P:wobble position ribose methylation"/>
    <property type="evidence" value="ECO:0007669"/>
    <property type="project" value="TreeGrafter"/>
</dbReference>
<gene>
    <name evidence="6" type="primary">trmL</name>
    <name evidence="9" type="ORF">BCL74_3578</name>
</gene>
<sequence>MHLALFQPDIPQNAGAIMRLGACLGVPVDLIEPAGFILDDRRMRRAGMDYIDRLTLIRHASWERFQADCAPGRLVLLTTKAATPYTGFDFRPDDILILGRESSGVPDHVHEAADARLLIPLLPGLRSINVAQAAAMVLGEALRQTGGFPAAQTLANQAGG</sequence>
<dbReference type="Gene3D" id="3.40.1280.10">
    <property type="match status" value="1"/>
</dbReference>
<evidence type="ECO:0000259" key="8">
    <source>
        <dbReference type="Pfam" id="PF00588"/>
    </source>
</evidence>
<feature type="binding site" evidence="6 7">
    <location>
        <position position="119"/>
    </location>
    <ligand>
        <name>S-adenosyl-L-methionine</name>
        <dbReference type="ChEBI" id="CHEBI:59789"/>
    </ligand>
</feature>
<dbReference type="GO" id="GO:0141098">
    <property type="term" value="F:tRNA (cytidine(34)-2'-O)-methyltransferase activity"/>
    <property type="evidence" value="ECO:0007669"/>
    <property type="project" value="RHEA"/>
</dbReference>